<accession>A0A9X3CKS1</accession>
<keyword evidence="1" id="KW-0235">DNA replication</keyword>
<evidence type="ECO:0000313" key="2">
    <source>
        <dbReference type="EMBL" id="MCW8345282.1"/>
    </source>
</evidence>
<comment type="function">
    <text evidence="1">Part of the beta sliding clamp loading complex, which hydrolyzes ATP to load the beta clamp onto primed DNA to form the DNA replication pre-initiation complex. DNA polymerase III is a complex, multichain enzyme responsible for most of the replicative synthesis in bacteria. This DNA polymerase also exhibits 3' to 5' exonuclease activity.</text>
</comment>
<dbReference type="InterPro" id="IPR004615">
    <property type="entry name" value="DNA_pol_III_psi"/>
</dbReference>
<evidence type="ECO:0000313" key="3">
    <source>
        <dbReference type="Proteomes" id="UP001155587"/>
    </source>
</evidence>
<name>A0A9X3CKS1_9VIBR</name>
<dbReference type="GO" id="GO:0003887">
    <property type="term" value="F:DNA-directed DNA polymerase activity"/>
    <property type="evidence" value="ECO:0007669"/>
    <property type="project" value="UniProtKB-KW"/>
</dbReference>
<proteinExistence type="predicted"/>
<keyword evidence="3" id="KW-1185">Reference proteome</keyword>
<keyword evidence="1 2" id="KW-0808">Transferase</keyword>
<dbReference type="GO" id="GO:0006260">
    <property type="term" value="P:DNA replication"/>
    <property type="evidence" value="ECO:0007669"/>
    <property type="project" value="UniProtKB-KW"/>
</dbReference>
<keyword evidence="1" id="KW-0239">DNA-directed DNA polymerase</keyword>
<evidence type="ECO:0000256" key="1">
    <source>
        <dbReference type="PIRNR" id="PIRNR029225"/>
    </source>
</evidence>
<dbReference type="GO" id="GO:0008408">
    <property type="term" value="F:3'-5' exonuclease activity"/>
    <property type="evidence" value="ECO:0007669"/>
    <property type="project" value="InterPro"/>
</dbReference>
<dbReference type="AlphaFoldDB" id="A0A9X3CKS1"/>
<dbReference type="SUPFAM" id="SSF102220">
    <property type="entry name" value="DNA polymerase III psi subunit"/>
    <property type="match status" value="1"/>
</dbReference>
<sequence length="142" mass="16495">MVRDSVKLQLMGIQTWALAHPERLAILPEQTLSLPDRCELLFISPIQPENETALFYQKILKAMKLEMANTQHIYPEQLIHLDTSALPKWLWFSGAEYENERYQQLLAQRSIQCNQLVSPLLSSIDGNDAERRALWNQIRSYA</sequence>
<keyword evidence="1 2" id="KW-0548">Nucleotidyltransferase</keyword>
<dbReference type="InterPro" id="IPR036654">
    <property type="entry name" value="DNA_pol_III_psi_sf"/>
</dbReference>
<reference evidence="2" key="1">
    <citation type="submission" date="2022-02" db="EMBL/GenBank/DDBJ databases">
        <title>Vibrio sp. nov, a new bacterium isolated from seawater.</title>
        <authorList>
            <person name="Yuan Y."/>
        </authorList>
    </citation>
    <scope>NUCLEOTIDE SEQUENCE</scope>
    <source>
        <strain evidence="2">ZSDZ65</strain>
    </source>
</reference>
<dbReference type="Proteomes" id="UP001155587">
    <property type="component" value="Unassembled WGS sequence"/>
</dbReference>
<gene>
    <name evidence="2" type="ORF">MD535_04465</name>
</gene>
<dbReference type="RefSeq" id="WP_265673727.1">
    <property type="nucleotide sequence ID" value="NZ_JAKRRY010000003.1"/>
</dbReference>
<dbReference type="Pfam" id="PF03603">
    <property type="entry name" value="DNA_III_psi"/>
    <property type="match status" value="1"/>
</dbReference>
<protein>
    <recommendedName>
        <fullName evidence="1">DNA polymerase III subunit psi</fullName>
    </recommendedName>
</protein>
<dbReference type="EMBL" id="JAKRRY010000003">
    <property type="protein sequence ID" value="MCW8345282.1"/>
    <property type="molecule type" value="Genomic_DNA"/>
</dbReference>
<dbReference type="PIRSF" id="PIRSF029225">
    <property type="entry name" value="DNA_pol_III_psi"/>
    <property type="match status" value="1"/>
</dbReference>
<dbReference type="Gene3D" id="3.40.50.10220">
    <property type="entry name" value="DNA polymerase III, psi subunit"/>
    <property type="match status" value="1"/>
</dbReference>
<comment type="caution">
    <text evidence="2">The sequence shown here is derived from an EMBL/GenBank/DDBJ whole genome shotgun (WGS) entry which is preliminary data.</text>
</comment>
<organism evidence="2 3">
    <name type="scientific">Vibrio qingdaonensis</name>
    <dbReference type="NCBI Taxonomy" id="2829491"/>
    <lineage>
        <taxon>Bacteria</taxon>
        <taxon>Pseudomonadati</taxon>
        <taxon>Pseudomonadota</taxon>
        <taxon>Gammaproteobacteria</taxon>
        <taxon>Vibrionales</taxon>
        <taxon>Vibrionaceae</taxon>
        <taxon>Vibrio</taxon>
    </lineage>
</organism>